<feature type="domain" description="Nudix hydrolase" evidence="13">
    <location>
        <begin position="3"/>
        <end position="128"/>
    </location>
</feature>
<keyword evidence="9" id="KW-0234">DNA repair</keyword>
<dbReference type="EC" id="3.6.1.55" evidence="11"/>
<dbReference type="InterPro" id="IPR015797">
    <property type="entry name" value="NUDIX_hydrolase-like_dom_sf"/>
</dbReference>
<dbReference type="CDD" id="cd03425">
    <property type="entry name" value="NUDIX_MutT_NudA_like"/>
    <property type="match status" value="1"/>
</dbReference>
<reference evidence="14 15" key="1">
    <citation type="submission" date="2023-03" db="EMBL/GenBank/DDBJ databases">
        <title>Genome sequence of Microbacterium sp. KACC 23027.</title>
        <authorList>
            <person name="Kim S."/>
            <person name="Heo J."/>
            <person name="Kwon S.-W."/>
        </authorList>
    </citation>
    <scope>NUCLEOTIDE SEQUENCE [LARGE SCALE GENOMIC DNA]</scope>
    <source>
        <strain evidence="14 15">KACC 23027</strain>
    </source>
</reference>
<keyword evidence="7 12" id="KW-0378">Hydrolase</keyword>
<dbReference type="Gene3D" id="3.90.79.10">
    <property type="entry name" value="Nucleoside Triphosphate Pyrophosphohydrolase"/>
    <property type="match status" value="1"/>
</dbReference>
<evidence type="ECO:0000313" key="15">
    <source>
        <dbReference type="Proteomes" id="UP001214553"/>
    </source>
</evidence>
<keyword evidence="15" id="KW-1185">Reference proteome</keyword>
<keyword evidence="6" id="KW-0227">DNA damage</keyword>
<protein>
    <recommendedName>
        <fullName evidence="11">8-oxo-dGTP diphosphatase</fullName>
        <ecNumber evidence="11">3.6.1.55</ecNumber>
    </recommendedName>
</protein>
<dbReference type="PROSITE" id="PS00893">
    <property type="entry name" value="NUDIX_BOX"/>
    <property type="match status" value="1"/>
</dbReference>
<dbReference type="PANTHER" id="PTHR47707">
    <property type="entry name" value="8-OXO-DGTP DIPHOSPHATASE"/>
    <property type="match status" value="1"/>
</dbReference>
<dbReference type="RefSeq" id="WP_275278130.1">
    <property type="nucleotide sequence ID" value="NZ_CP119108.1"/>
</dbReference>
<dbReference type="InterPro" id="IPR047127">
    <property type="entry name" value="MutT-like"/>
</dbReference>
<dbReference type="InterPro" id="IPR000086">
    <property type="entry name" value="NUDIX_hydrolase_dom"/>
</dbReference>
<evidence type="ECO:0000256" key="4">
    <source>
        <dbReference type="ARBA" id="ARBA00022705"/>
    </source>
</evidence>
<dbReference type="PROSITE" id="PS51462">
    <property type="entry name" value="NUDIX"/>
    <property type="match status" value="1"/>
</dbReference>
<evidence type="ECO:0000256" key="8">
    <source>
        <dbReference type="ARBA" id="ARBA00022842"/>
    </source>
</evidence>
<evidence type="ECO:0000256" key="9">
    <source>
        <dbReference type="ARBA" id="ARBA00023204"/>
    </source>
</evidence>
<keyword evidence="4" id="KW-0235">DNA replication</keyword>
<comment type="similarity">
    <text evidence="2 12">Belongs to the Nudix hydrolase family.</text>
</comment>
<dbReference type="Proteomes" id="UP001214553">
    <property type="component" value="Chromosome"/>
</dbReference>
<accession>A0ABY8C1T5</accession>
<evidence type="ECO:0000313" key="14">
    <source>
        <dbReference type="EMBL" id="WEG08803.1"/>
    </source>
</evidence>
<evidence type="ECO:0000256" key="12">
    <source>
        <dbReference type="RuleBase" id="RU003476"/>
    </source>
</evidence>
<evidence type="ECO:0000256" key="3">
    <source>
        <dbReference type="ARBA" id="ARBA00022457"/>
    </source>
</evidence>
<keyword evidence="3" id="KW-0515">Mutator protein</keyword>
<dbReference type="InterPro" id="IPR020476">
    <property type="entry name" value="Nudix_hydrolase"/>
</dbReference>
<evidence type="ECO:0000259" key="13">
    <source>
        <dbReference type="PROSITE" id="PS51462"/>
    </source>
</evidence>
<evidence type="ECO:0000256" key="5">
    <source>
        <dbReference type="ARBA" id="ARBA00022723"/>
    </source>
</evidence>
<proteinExistence type="inferred from homology"/>
<evidence type="ECO:0000256" key="6">
    <source>
        <dbReference type="ARBA" id="ARBA00022763"/>
    </source>
</evidence>
<name>A0ABY8C1T5_9MICO</name>
<comment type="catalytic activity">
    <reaction evidence="10">
        <text>8-oxo-dGTP + H2O = 8-oxo-dGMP + diphosphate + H(+)</text>
        <dbReference type="Rhea" id="RHEA:31575"/>
        <dbReference type="ChEBI" id="CHEBI:15377"/>
        <dbReference type="ChEBI" id="CHEBI:15378"/>
        <dbReference type="ChEBI" id="CHEBI:33019"/>
        <dbReference type="ChEBI" id="CHEBI:63224"/>
        <dbReference type="ChEBI" id="CHEBI:77896"/>
        <dbReference type="EC" id="3.6.1.55"/>
    </reaction>
</comment>
<evidence type="ECO:0000256" key="7">
    <source>
        <dbReference type="ARBA" id="ARBA00022801"/>
    </source>
</evidence>
<organism evidence="14 15">
    <name type="scientific">Microbacterium horticulturae</name>
    <dbReference type="NCBI Taxonomy" id="3028316"/>
    <lineage>
        <taxon>Bacteria</taxon>
        <taxon>Bacillati</taxon>
        <taxon>Actinomycetota</taxon>
        <taxon>Actinomycetes</taxon>
        <taxon>Micrococcales</taxon>
        <taxon>Microbacteriaceae</taxon>
        <taxon>Microbacterium</taxon>
    </lineage>
</organism>
<keyword evidence="5" id="KW-0479">Metal-binding</keyword>
<evidence type="ECO:0000256" key="2">
    <source>
        <dbReference type="ARBA" id="ARBA00005582"/>
    </source>
</evidence>
<keyword evidence="8" id="KW-0460">Magnesium</keyword>
<dbReference type="EMBL" id="CP119108">
    <property type="protein sequence ID" value="WEG08803.1"/>
    <property type="molecule type" value="Genomic_DNA"/>
</dbReference>
<evidence type="ECO:0000256" key="10">
    <source>
        <dbReference type="ARBA" id="ARBA00035861"/>
    </source>
</evidence>
<comment type="cofactor">
    <cofactor evidence="1">
        <name>Mg(2+)</name>
        <dbReference type="ChEBI" id="CHEBI:18420"/>
    </cofactor>
</comment>
<dbReference type="PRINTS" id="PR00502">
    <property type="entry name" value="NUDIXFAMILY"/>
</dbReference>
<evidence type="ECO:0000256" key="11">
    <source>
        <dbReference type="ARBA" id="ARBA00038905"/>
    </source>
</evidence>
<gene>
    <name evidence="14" type="ORF">PU630_16420</name>
</gene>
<dbReference type="InterPro" id="IPR020084">
    <property type="entry name" value="NUDIX_hydrolase_CS"/>
</dbReference>
<dbReference type="PANTHER" id="PTHR47707:SF1">
    <property type="entry name" value="NUDIX HYDROLASE FAMILY PROTEIN"/>
    <property type="match status" value="1"/>
</dbReference>
<dbReference type="Pfam" id="PF00293">
    <property type="entry name" value="NUDIX"/>
    <property type="match status" value="1"/>
</dbReference>
<dbReference type="SUPFAM" id="SSF55811">
    <property type="entry name" value="Nudix"/>
    <property type="match status" value="1"/>
</dbReference>
<evidence type="ECO:0000256" key="1">
    <source>
        <dbReference type="ARBA" id="ARBA00001946"/>
    </source>
</evidence>
<sequence>MSRVLEVVGAAIVDGDRVLAAQRGPGRSQAGLWEFPGGKIEPGESPEEALVREIREELGVDVTVGTPVGRVEHDYGSRHIALAVYFCGIVEGRLTPTEHSELRWMPRTDLGTLQWAPADVPIVEQLVASTRRAFSDVADDTD</sequence>